<protein>
    <recommendedName>
        <fullName evidence="10">FAD-binding FR-type domain-containing protein</fullName>
    </recommendedName>
</protein>
<name>A0A1G2HPR5_9BACT</name>
<dbReference type="SUPFAM" id="SSF63380">
    <property type="entry name" value="Riboflavin synthase domain-like"/>
    <property type="match status" value="1"/>
</dbReference>
<evidence type="ECO:0000313" key="12">
    <source>
        <dbReference type="Proteomes" id="UP000176855"/>
    </source>
</evidence>
<dbReference type="EMBL" id="MHOO01000007">
    <property type="protein sequence ID" value="OGZ64240.1"/>
    <property type="molecule type" value="Genomic_DNA"/>
</dbReference>
<dbReference type="PANTHER" id="PTHR47354:SF6">
    <property type="entry name" value="NADH OXIDOREDUCTASE HCR"/>
    <property type="match status" value="1"/>
</dbReference>
<evidence type="ECO:0000259" key="10">
    <source>
        <dbReference type="PROSITE" id="PS51384"/>
    </source>
</evidence>
<dbReference type="GO" id="GO:0016491">
    <property type="term" value="F:oxidoreductase activity"/>
    <property type="evidence" value="ECO:0007669"/>
    <property type="project" value="UniProtKB-KW"/>
</dbReference>
<evidence type="ECO:0000256" key="5">
    <source>
        <dbReference type="ARBA" id="ARBA00022827"/>
    </source>
</evidence>
<feature type="transmembrane region" description="Helical" evidence="9">
    <location>
        <begin position="146"/>
        <end position="163"/>
    </location>
</feature>
<reference evidence="11 12" key="1">
    <citation type="journal article" date="2016" name="Nat. Commun.">
        <title>Thousands of microbial genomes shed light on interconnected biogeochemical processes in an aquifer system.</title>
        <authorList>
            <person name="Anantharaman K."/>
            <person name="Brown C.T."/>
            <person name="Hug L.A."/>
            <person name="Sharon I."/>
            <person name="Castelle C.J."/>
            <person name="Probst A.J."/>
            <person name="Thomas B.C."/>
            <person name="Singh A."/>
            <person name="Wilkins M.J."/>
            <person name="Karaoz U."/>
            <person name="Brodie E.L."/>
            <person name="Williams K.H."/>
            <person name="Hubbard S.S."/>
            <person name="Banfield J.F."/>
        </authorList>
    </citation>
    <scope>NUCLEOTIDE SEQUENCE [LARGE SCALE GENOMIC DNA]</scope>
</reference>
<dbReference type="PANTHER" id="PTHR47354">
    <property type="entry name" value="NADH OXIDOREDUCTASE HCR"/>
    <property type="match status" value="1"/>
</dbReference>
<feature type="transmembrane region" description="Helical" evidence="9">
    <location>
        <begin position="170"/>
        <end position="188"/>
    </location>
</feature>
<dbReference type="SUPFAM" id="SSF52343">
    <property type="entry name" value="Ferredoxin reductase-like, C-terminal NADP-linked domain"/>
    <property type="match status" value="1"/>
</dbReference>
<evidence type="ECO:0000256" key="1">
    <source>
        <dbReference type="ARBA" id="ARBA00001974"/>
    </source>
</evidence>
<dbReference type="GO" id="GO:0051537">
    <property type="term" value="F:2 iron, 2 sulfur cluster binding"/>
    <property type="evidence" value="ECO:0007669"/>
    <property type="project" value="UniProtKB-KW"/>
</dbReference>
<dbReference type="Gene3D" id="3.40.50.80">
    <property type="entry name" value="Nucleotide-binding domain of ferredoxin-NADP reductase (FNR) module"/>
    <property type="match status" value="1"/>
</dbReference>
<keyword evidence="4" id="KW-0479">Metal-binding</keyword>
<evidence type="ECO:0000256" key="4">
    <source>
        <dbReference type="ARBA" id="ARBA00022723"/>
    </source>
</evidence>
<feature type="transmembrane region" description="Helical" evidence="9">
    <location>
        <begin position="21"/>
        <end position="42"/>
    </location>
</feature>
<dbReference type="InterPro" id="IPR039261">
    <property type="entry name" value="FNR_nucleotide-bd"/>
</dbReference>
<dbReference type="InterPro" id="IPR017938">
    <property type="entry name" value="Riboflavin_synthase-like_b-brl"/>
</dbReference>
<proteinExistence type="predicted"/>
<evidence type="ECO:0000256" key="9">
    <source>
        <dbReference type="SAM" id="Phobius"/>
    </source>
</evidence>
<gene>
    <name evidence="11" type="ORF">A2730_02285</name>
</gene>
<feature type="domain" description="FAD-binding FR-type" evidence="10">
    <location>
        <begin position="268"/>
        <end position="371"/>
    </location>
</feature>
<keyword evidence="9" id="KW-0812">Transmembrane</keyword>
<comment type="caution">
    <text evidence="11">The sequence shown here is derived from an EMBL/GenBank/DDBJ whole genome shotgun (WGS) entry which is preliminary data.</text>
</comment>
<dbReference type="Pfam" id="PF00970">
    <property type="entry name" value="FAD_binding_6"/>
    <property type="match status" value="1"/>
</dbReference>
<dbReference type="PRINTS" id="PR00371">
    <property type="entry name" value="FPNCR"/>
</dbReference>
<dbReference type="InterPro" id="IPR008333">
    <property type="entry name" value="Cbr1-like_FAD-bd_dom"/>
</dbReference>
<comment type="cofactor">
    <cofactor evidence="1">
        <name>FAD</name>
        <dbReference type="ChEBI" id="CHEBI:57692"/>
    </cofactor>
</comment>
<feature type="transmembrane region" description="Helical" evidence="9">
    <location>
        <begin position="76"/>
        <end position="91"/>
    </location>
</feature>
<feature type="transmembrane region" description="Helical" evidence="9">
    <location>
        <begin position="122"/>
        <end position="140"/>
    </location>
</feature>
<dbReference type="Gene3D" id="2.40.30.10">
    <property type="entry name" value="Translation factors"/>
    <property type="match status" value="1"/>
</dbReference>
<dbReference type="InterPro" id="IPR001709">
    <property type="entry name" value="Flavoprot_Pyr_Nucl_cyt_Rdtase"/>
</dbReference>
<dbReference type="PROSITE" id="PS51384">
    <property type="entry name" value="FAD_FR"/>
    <property type="match status" value="1"/>
</dbReference>
<dbReference type="STRING" id="1802202.A2730_02285"/>
<evidence type="ECO:0000256" key="7">
    <source>
        <dbReference type="ARBA" id="ARBA00023004"/>
    </source>
</evidence>
<dbReference type="InterPro" id="IPR050415">
    <property type="entry name" value="MRET"/>
</dbReference>
<evidence type="ECO:0000256" key="6">
    <source>
        <dbReference type="ARBA" id="ARBA00023002"/>
    </source>
</evidence>
<dbReference type="Pfam" id="PF00175">
    <property type="entry name" value="NAD_binding_1"/>
    <property type="match status" value="1"/>
</dbReference>
<keyword evidence="5" id="KW-0274">FAD</keyword>
<dbReference type="Proteomes" id="UP000176855">
    <property type="component" value="Unassembled WGS sequence"/>
</dbReference>
<keyword evidence="3" id="KW-0001">2Fe-2S</keyword>
<keyword evidence="2" id="KW-0285">Flavoprotein</keyword>
<keyword evidence="9" id="KW-0472">Membrane</keyword>
<dbReference type="AlphaFoldDB" id="A0A1G2HPR5"/>
<feature type="transmembrane region" description="Helical" evidence="9">
    <location>
        <begin position="200"/>
        <end position="218"/>
    </location>
</feature>
<dbReference type="InterPro" id="IPR001433">
    <property type="entry name" value="OxRdtase_FAD/NAD-bd"/>
</dbReference>
<dbReference type="GO" id="GO:0046872">
    <property type="term" value="F:metal ion binding"/>
    <property type="evidence" value="ECO:0007669"/>
    <property type="project" value="UniProtKB-KW"/>
</dbReference>
<keyword evidence="6" id="KW-0560">Oxidoreductase</keyword>
<keyword evidence="8" id="KW-0411">Iron-sulfur</keyword>
<feature type="transmembrane region" description="Helical" evidence="9">
    <location>
        <begin position="48"/>
        <end position="69"/>
    </location>
</feature>
<evidence type="ECO:0000256" key="2">
    <source>
        <dbReference type="ARBA" id="ARBA00022630"/>
    </source>
</evidence>
<sequence>MFTIINIDNFLNRITMYRLALYCLIFLWLAGFLSSFFGILPFAPQDLIFSSAVIIIASAAINAALSYLFKAPSNTESTYITALILALIIGPEKSLSGFLPLIIVSALAITSKYIVAINKKHVFNPVAFAIVFAPYLFYYYPSWWISSPYLAPWVLLIGFLIVRKLQRTDLVASFLLVYLAVSLGASTLNLENIIFQIKNIVAYSPILFFTFVMLVEPATTPSTRLLRMLYGSLVAFLLAPFIHIGSLYFSLESALLIGNIFSFLVSSKRKWILTLRRKEIVSHNTVNFAFDAAKKISFKPGQYLEWTLPHHPQDARGMRRYFTIASSPTEKQMMLGVKFYEKPSSYKKTLASLNLGEKVTAAQLAGEFIMPNDKSKKLVFLAGGIGITPFRSMIKYLLDIKEKRDIILLYANKSVHDIAYKEVFDQAEKELGIQVAYILEKASENSPYFNVRQGIINKDFIMEKVPDFKERIFYISGPKSMIDSFKKTLKEIGAQKHHIKTDFFPGYT</sequence>
<dbReference type="InterPro" id="IPR017927">
    <property type="entry name" value="FAD-bd_FR_type"/>
</dbReference>
<feature type="transmembrane region" description="Helical" evidence="9">
    <location>
        <begin position="225"/>
        <end position="242"/>
    </location>
</feature>
<evidence type="ECO:0000313" key="11">
    <source>
        <dbReference type="EMBL" id="OGZ64240.1"/>
    </source>
</evidence>
<feature type="transmembrane region" description="Helical" evidence="9">
    <location>
        <begin position="97"/>
        <end position="115"/>
    </location>
</feature>
<dbReference type="PRINTS" id="PR00410">
    <property type="entry name" value="PHEHYDRXLASE"/>
</dbReference>
<evidence type="ECO:0000256" key="8">
    <source>
        <dbReference type="ARBA" id="ARBA00023014"/>
    </source>
</evidence>
<organism evidence="11 12">
    <name type="scientific">Candidatus Staskawiczbacteria bacterium RIFCSPHIGHO2_01_FULL_39_25</name>
    <dbReference type="NCBI Taxonomy" id="1802202"/>
    <lineage>
        <taxon>Bacteria</taxon>
        <taxon>Candidatus Staskawicziibacteriota</taxon>
    </lineage>
</organism>
<dbReference type="CDD" id="cd00322">
    <property type="entry name" value="FNR_like"/>
    <property type="match status" value="1"/>
</dbReference>
<keyword evidence="7" id="KW-0408">Iron</keyword>
<accession>A0A1G2HPR5</accession>
<keyword evidence="9" id="KW-1133">Transmembrane helix</keyword>
<evidence type="ECO:0000256" key="3">
    <source>
        <dbReference type="ARBA" id="ARBA00022714"/>
    </source>
</evidence>